<dbReference type="Proteomes" id="UP001210999">
    <property type="component" value="Unassembled WGS sequence"/>
</dbReference>
<reference evidence="2" key="1">
    <citation type="submission" date="2023-01" db="EMBL/GenBank/DDBJ databases">
        <title>Human gut microbiome strain richness.</title>
        <authorList>
            <person name="Chen-Liaw A."/>
        </authorList>
    </citation>
    <scope>NUCLEOTIDE SEQUENCE</scope>
    <source>
        <strain evidence="2">H9_m1001271B151109d0_201107</strain>
    </source>
</reference>
<evidence type="ECO:0000313" key="3">
    <source>
        <dbReference type="Proteomes" id="UP001210999"/>
    </source>
</evidence>
<organism evidence="2 3">
    <name type="scientific">Phocaeicola vulgatus</name>
    <name type="common">Bacteroides vulgatus</name>
    <dbReference type="NCBI Taxonomy" id="821"/>
    <lineage>
        <taxon>Bacteria</taxon>
        <taxon>Pseudomonadati</taxon>
        <taxon>Bacteroidota</taxon>
        <taxon>Bacteroidia</taxon>
        <taxon>Bacteroidales</taxon>
        <taxon>Bacteroidaceae</taxon>
        <taxon>Phocaeicola</taxon>
    </lineage>
</organism>
<dbReference type="RefSeq" id="WP_087944122.1">
    <property type="nucleotide sequence ID" value="NZ_JADPDR010000029.1"/>
</dbReference>
<proteinExistence type="predicted"/>
<accession>A0AAP3JZF4</accession>
<sequence>MHDTLIIKRINYRYFDIPLRRGSGETTARIDKETTGQPNGRTAERLTVLPDKRTDDWLNSQTAK</sequence>
<dbReference type="EMBL" id="JAQKEI010000028">
    <property type="protein sequence ID" value="MDB0853411.1"/>
    <property type="molecule type" value="Genomic_DNA"/>
</dbReference>
<dbReference type="AlphaFoldDB" id="A0AAP3JZF4"/>
<protein>
    <submittedName>
        <fullName evidence="2">Uncharacterized protein</fullName>
    </submittedName>
</protein>
<evidence type="ECO:0000256" key="1">
    <source>
        <dbReference type="SAM" id="MobiDB-lite"/>
    </source>
</evidence>
<feature type="region of interest" description="Disordered" evidence="1">
    <location>
        <begin position="23"/>
        <end position="64"/>
    </location>
</feature>
<dbReference type="GeneID" id="98397175"/>
<gene>
    <name evidence="2" type="ORF">PL594_18080</name>
</gene>
<evidence type="ECO:0000313" key="2">
    <source>
        <dbReference type="EMBL" id="MDB0853411.1"/>
    </source>
</evidence>
<name>A0AAP3JZF4_PHOVU</name>
<feature type="compositionally biased region" description="Basic and acidic residues" evidence="1">
    <location>
        <begin position="23"/>
        <end position="34"/>
    </location>
</feature>
<comment type="caution">
    <text evidence="2">The sequence shown here is derived from an EMBL/GenBank/DDBJ whole genome shotgun (WGS) entry which is preliminary data.</text>
</comment>